<evidence type="ECO:0000256" key="7">
    <source>
        <dbReference type="ARBA" id="ARBA00023015"/>
    </source>
</evidence>
<dbReference type="InterPro" id="IPR036465">
    <property type="entry name" value="vWFA_dom_sf"/>
</dbReference>
<evidence type="ECO:0000256" key="2">
    <source>
        <dbReference type="ARBA" id="ARBA00005273"/>
    </source>
</evidence>
<dbReference type="AlphaFoldDB" id="C1C0E1"/>
<dbReference type="GO" id="GO:0008270">
    <property type="term" value="F:zinc ion binding"/>
    <property type="evidence" value="ECO:0007669"/>
    <property type="project" value="UniProtKB-KW"/>
</dbReference>
<comment type="similarity">
    <text evidence="2 11">Belongs to the TFB4 family.</text>
</comment>
<dbReference type="PANTHER" id="PTHR12831:SF0">
    <property type="entry name" value="GENERAL TRANSCRIPTION FACTOR IIH SUBUNIT 3"/>
    <property type="match status" value="1"/>
</dbReference>
<evidence type="ECO:0000256" key="10">
    <source>
        <dbReference type="ARBA" id="ARBA00023242"/>
    </source>
</evidence>
<evidence type="ECO:0000313" key="12">
    <source>
        <dbReference type="EMBL" id="ACO14744.1"/>
    </source>
</evidence>
<keyword evidence="7 11" id="KW-0805">Transcription regulation</keyword>
<evidence type="ECO:0000256" key="6">
    <source>
        <dbReference type="ARBA" id="ARBA00022833"/>
    </source>
</evidence>
<reference evidence="12" key="1">
    <citation type="submission" date="2009-03" db="EMBL/GenBank/DDBJ databases">
        <title>Caligus clemensi ESTs and full-length cDNAs.</title>
        <authorList>
            <person name="Yasuike M."/>
            <person name="von Schalburg K."/>
            <person name="Cooper G."/>
            <person name="Leong J."/>
            <person name="Jones S.R.M."/>
            <person name="Koop B.F."/>
        </authorList>
    </citation>
    <scope>NUCLEOTIDE SEQUENCE</scope>
    <source>
        <tissue evidence="12">Whole</tissue>
    </source>
</reference>
<organism evidence="12">
    <name type="scientific">Caligus clemensi</name>
    <name type="common">Sea louse</name>
    <dbReference type="NCBI Taxonomy" id="344056"/>
    <lineage>
        <taxon>Eukaryota</taxon>
        <taxon>Metazoa</taxon>
        <taxon>Ecdysozoa</taxon>
        <taxon>Arthropoda</taxon>
        <taxon>Crustacea</taxon>
        <taxon>Multicrustacea</taxon>
        <taxon>Hexanauplia</taxon>
        <taxon>Copepoda</taxon>
        <taxon>Siphonostomatoida</taxon>
        <taxon>Caligidae</taxon>
        <taxon>Caligus</taxon>
    </lineage>
</organism>
<keyword evidence="5 11" id="KW-0863">Zinc-finger</keyword>
<gene>
    <name evidence="12" type="primary">TF2H3</name>
</gene>
<dbReference type="GO" id="GO:0005675">
    <property type="term" value="C:transcription factor TFIIH holo complex"/>
    <property type="evidence" value="ECO:0007669"/>
    <property type="project" value="UniProtKB-UniRule"/>
</dbReference>
<keyword evidence="3 11" id="KW-0479">Metal-binding</keyword>
<evidence type="ECO:0000256" key="1">
    <source>
        <dbReference type="ARBA" id="ARBA00004123"/>
    </source>
</evidence>
<keyword evidence="4 11" id="KW-0227">DNA damage</keyword>
<name>C1C0E1_CALCM</name>
<comment type="subcellular location">
    <subcellularLocation>
        <location evidence="1 11">Nucleus</location>
    </subcellularLocation>
</comment>
<evidence type="ECO:0000256" key="4">
    <source>
        <dbReference type="ARBA" id="ARBA00022763"/>
    </source>
</evidence>
<protein>
    <recommendedName>
        <fullName evidence="11">General transcription factor IIH subunit 3</fullName>
    </recommendedName>
    <alternativeName>
        <fullName evidence="11">General transcription factor IIH polypeptide 3</fullName>
    </alternativeName>
</protein>
<sequence length="302" mass="32950">MSPSQESSSTSGGEAQLLILVMDMNPNQRLLLEEPTRLTSVLDSLLCFSNAHLLLHPSNALAAIGSLSSGSYFLYPSSCIDDTSPELRQLDGQYELFTLVETSVRNKFSQLLEAETSGSEDSPLSGSLAMALAYINRKRKESPELRARILILTASGDTASQYMNYMNVFFTAQKLNVLLDACMLQSDSPLLQQGADITGGLYFNVPDLAALLQFLLWIFLPSAEIRPQLGLPTGVKVDFRAACFCHRQLVGVGFVCSVCLSIFCKFSPICTTCQTVFRVPAPLLGKKKKSIAQGSSSLLKRK</sequence>
<dbReference type="GO" id="GO:0000439">
    <property type="term" value="C:transcription factor TFIIH core complex"/>
    <property type="evidence" value="ECO:0007669"/>
    <property type="project" value="UniProtKB-UniRule"/>
</dbReference>
<dbReference type="Gene3D" id="3.40.50.410">
    <property type="entry name" value="von Willebrand factor, type A domain"/>
    <property type="match status" value="1"/>
</dbReference>
<keyword evidence="10 11" id="KW-0539">Nucleus</keyword>
<proteinExistence type="evidence at transcript level"/>
<dbReference type="EMBL" id="BT080320">
    <property type="protein sequence ID" value="ACO14744.1"/>
    <property type="molecule type" value="mRNA"/>
</dbReference>
<comment type="function">
    <text evidence="11">Component of the general transcription and DNA repair factor IIH (TFIIH) core complex, which is involved in general and transcription-coupled nucleotide excision repair (NER) of damaged DNA and, when complexed to CAK, in RNA transcription by RNA polymerase II. In NER, TFIIH acts by opening DNA around the lesion to allow the excision of the damaged oligonucleotide and its replacement by a new DNA fragment. In transcription, TFIIH has an essential role in transcription initiation. When the pre-initiation complex (PIC) has been established, TFIIH is required for promoter opening and promoter escape. Phosphorylation of the C-terminal tail (CTD) of the largest subunit of RNA polymerase II by the kinase module CAK controls the initiation of transcription.</text>
</comment>
<evidence type="ECO:0000256" key="8">
    <source>
        <dbReference type="ARBA" id="ARBA00023163"/>
    </source>
</evidence>
<evidence type="ECO:0000256" key="11">
    <source>
        <dbReference type="RuleBase" id="RU368090"/>
    </source>
</evidence>
<dbReference type="PANTHER" id="PTHR12831">
    <property type="entry name" value="TRANSCRIPTION INITIATION FACTOR IIH TFIIH , POLYPEPTIDE 3-RELATED"/>
    <property type="match status" value="1"/>
</dbReference>
<evidence type="ECO:0000256" key="3">
    <source>
        <dbReference type="ARBA" id="ARBA00022723"/>
    </source>
</evidence>
<keyword evidence="6 11" id="KW-0862">Zinc</keyword>
<keyword evidence="8 11" id="KW-0804">Transcription</keyword>
<accession>C1C0E1</accession>
<comment type="subunit">
    <text evidence="11">Part of a TFIID-containing RNA polymerase II pre-initiation complex that is composed of TBP and at least GTF2A1, GTF2A2, GTF2E1, GTF2E2, GTF2F1, GTF2H2, GTF2H3, GTF2H4, GTF2H5, GTF2B, TCEA1, ERCC2, ERCC3, TAF1, TAF2, TAF3, TAF4, TAF5, TAF6, TAF7, TAF8, TAF9, TAF10, TAF11, TAF12 and TAF13. Component of the 7-subunit TFIIH core complex composed of XPB/ERCC3, XPD/ERCC2, GTF2H1, GTF2H2, GTF2H3, GTF2H4 and GTF2H5, which is active in NER. The core complex associates with the 3-subunit CDK-activating kinase (CAK) module composed of CCNH/cyclin H, CDK7 and MNAT1 to form the 10-subunit holoenzyme (holo-TFIIH) active in transcription. Interacts with RARA; the interaction requires prior phosphorylation of RARA on 'Ser-369' which then enhances interaction of RARA with CDK7.</text>
</comment>
<dbReference type="InterPro" id="IPR004600">
    <property type="entry name" value="TFIIH_Tfb4/GTF2H3"/>
</dbReference>
<dbReference type="GO" id="GO:0006355">
    <property type="term" value="P:regulation of DNA-templated transcription"/>
    <property type="evidence" value="ECO:0007669"/>
    <property type="project" value="InterPro"/>
</dbReference>
<dbReference type="GO" id="GO:0006289">
    <property type="term" value="P:nucleotide-excision repair"/>
    <property type="evidence" value="ECO:0007669"/>
    <property type="project" value="UniProtKB-UniRule"/>
</dbReference>
<evidence type="ECO:0000256" key="9">
    <source>
        <dbReference type="ARBA" id="ARBA00023204"/>
    </source>
</evidence>
<keyword evidence="9 11" id="KW-0234">DNA repair</keyword>
<dbReference type="Pfam" id="PF03850">
    <property type="entry name" value="Tfb4"/>
    <property type="match status" value="1"/>
</dbReference>
<evidence type="ECO:0000256" key="5">
    <source>
        <dbReference type="ARBA" id="ARBA00022771"/>
    </source>
</evidence>